<organism evidence="2 3">
    <name type="scientific">Lupinus luteus</name>
    <name type="common">European yellow lupine</name>
    <dbReference type="NCBI Taxonomy" id="3873"/>
    <lineage>
        <taxon>Eukaryota</taxon>
        <taxon>Viridiplantae</taxon>
        <taxon>Streptophyta</taxon>
        <taxon>Embryophyta</taxon>
        <taxon>Tracheophyta</taxon>
        <taxon>Spermatophyta</taxon>
        <taxon>Magnoliopsida</taxon>
        <taxon>eudicotyledons</taxon>
        <taxon>Gunneridae</taxon>
        <taxon>Pentapetalae</taxon>
        <taxon>rosids</taxon>
        <taxon>fabids</taxon>
        <taxon>Fabales</taxon>
        <taxon>Fabaceae</taxon>
        <taxon>Papilionoideae</taxon>
        <taxon>50 kb inversion clade</taxon>
        <taxon>genistoids sensu lato</taxon>
        <taxon>core genistoids</taxon>
        <taxon>Genisteae</taxon>
        <taxon>Lupinus</taxon>
    </lineage>
</organism>
<dbReference type="AlphaFoldDB" id="A0AAV1XHC8"/>
<evidence type="ECO:0000313" key="3">
    <source>
        <dbReference type="Proteomes" id="UP001497480"/>
    </source>
</evidence>
<dbReference type="EMBL" id="CAXHTB010000015">
    <property type="protein sequence ID" value="CAL0320610.1"/>
    <property type="molecule type" value="Genomic_DNA"/>
</dbReference>
<keyword evidence="3" id="KW-1185">Reference proteome</keyword>
<feature type="region of interest" description="Disordered" evidence="1">
    <location>
        <begin position="1"/>
        <end position="72"/>
    </location>
</feature>
<evidence type="ECO:0000256" key="1">
    <source>
        <dbReference type="SAM" id="MobiDB-lite"/>
    </source>
</evidence>
<proteinExistence type="predicted"/>
<sequence>MAASSSSVSLFGFRQVDQNQNQMNQQHSSSETPLAPPQKKRRNQPGTPSNSSNSFSEHFSANGSIGGGNEATNFFTTGDSIMGGHHQQQQIVTSSAPSLFSTSLQSNNSVVTNTHHMSATALLQKVAQMSATSSNSTTSLLKSFGSITSSSSGSKPDHNIPLHVPAPHVSAIYSSILGGNENCNTFAASGNTSILEDGGSLGLTGFEPYNDKSNRRKQPRVHGVNIGGSDDRLTRDFLGVGEIVRNMSGGREQHGDCGSGGNFQ</sequence>
<reference evidence="2 3" key="1">
    <citation type="submission" date="2024-03" db="EMBL/GenBank/DDBJ databases">
        <authorList>
            <person name="Martinez-Hernandez J."/>
        </authorList>
    </citation>
    <scope>NUCLEOTIDE SEQUENCE [LARGE SCALE GENOMIC DNA]</scope>
</reference>
<dbReference type="Proteomes" id="UP001497480">
    <property type="component" value="Unassembled WGS sequence"/>
</dbReference>
<accession>A0AAV1XHC8</accession>
<comment type="caution">
    <text evidence="2">The sequence shown here is derived from an EMBL/GenBank/DDBJ whole genome shotgun (WGS) entry which is preliminary data.</text>
</comment>
<gene>
    <name evidence="2" type="ORF">LLUT_LOCUS21670</name>
</gene>
<protein>
    <submittedName>
        <fullName evidence="2">Uncharacterized protein</fullName>
    </submittedName>
</protein>
<feature type="compositionally biased region" description="Low complexity" evidence="1">
    <location>
        <begin position="49"/>
        <end position="60"/>
    </location>
</feature>
<name>A0AAV1XHC8_LUPLU</name>
<evidence type="ECO:0000313" key="2">
    <source>
        <dbReference type="EMBL" id="CAL0320610.1"/>
    </source>
</evidence>